<evidence type="ECO:0000256" key="12">
    <source>
        <dbReference type="ARBA" id="ARBA00022729"/>
    </source>
</evidence>
<dbReference type="Gene3D" id="2.10.25.10">
    <property type="entry name" value="Laminin"/>
    <property type="match status" value="5"/>
</dbReference>
<feature type="disulfide bond" evidence="28">
    <location>
        <begin position="782"/>
        <end position="794"/>
    </location>
</feature>
<keyword evidence="20 26" id="KW-1015">Disulfide bond</keyword>
<feature type="disulfide bond" evidence="26">
    <location>
        <begin position="1509"/>
        <end position="1518"/>
    </location>
</feature>
<evidence type="ECO:0000256" key="20">
    <source>
        <dbReference type="ARBA" id="ARBA00023157"/>
    </source>
</evidence>
<feature type="signal peptide" evidence="30">
    <location>
        <begin position="1"/>
        <end position="25"/>
    </location>
</feature>
<feature type="domain" description="Kazal-like" evidence="36">
    <location>
        <begin position="198"/>
        <end position="246"/>
    </location>
</feature>
<evidence type="ECO:0000256" key="9">
    <source>
        <dbReference type="ARBA" id="ARBA00022553"/>
    </source>
</evidence>
<dbReference type="FunFam" id="2.10.25.10:FF:000140">
    <property type="entry name" value="Transmembrane agrin"/>
    <property type="match status" value="1"/>
</dbReference>
<dbReference type="InterPro" id="IPR000742">
    <property type="entry name" value="EGF"/>
</dbReference>
<feature type="domain" description="Kazal-like" evidence="36">
    <location>
        <begin position="597"/>
        <end position="655"/>
    </location>
</feature>
<feature type="domain" description="Kazal-like" evidence="36">
    <location>
        <begin position="410"/>
        <end position="465"/>
    </location>
</feature>
<dbReference type="GO" id="GO:0099536">
    <property type="term" value="P:synaptic signaling"/>
    <property type="evidence" value="ECO:0007669"/>
    <property type="project" value="UniProtKB-ARBA"/>
</dbReference>
<dbReference type="PANTHER" id="PTHR15036:SF83">
    <property type="entry name" value="AGRIN"/>
    <property type="match status" value="1"/>
</dbReference>
<dbReference type="GO" id="GO:0007010">
    <property type="term" value="P:cytoskeleton organization"/>
    <property type="evidence" value="ECO:0007669"/>
    <property type="project" value="UniProtKB-ARBA"/>
</dbReference>
<dbReference type="FunFam" id="3.30.60.30:FF:000032">
    <property type="entry name" value="Agrin"/>
    <property type="match status" value="1"/>
</dbReference>
<dbReference type="PROSITE" id="PS50025">
    <property type="entry name" value="LAM_G_DOMAIN"/>
    <property type="match status" value="3"/>
</dbReference>
<feature type="domain" description="Kazal-like" evidence="36">
    <location>
        <begin position="911"/>
        <end position="960"/>
    </location>
</feature>
<evidence type="ECO:0000256" key="6">
    <source>
        <dbReference type="ARBA" id="ARBA00022525"/>
    </source>
</evidence>
<dbReference type="PANTHER" id="PTHR15036">
    <property type="entry name" value="PIKACHURIN-LIKE PROTEIN"/>
    <property type="match status" value="1"/>
</dbReference>
<keyword evidence="11" id="KW-0479">Metal-binding</keyword>
<feature type="disulfide bond" evidence="26">
    <location>
        <begin position="1772"/>
        <end position="1781"/>
    </location>
</feature>
<keyword evidence="16" id="KW-0654">Proteoglycan</keyword>
<dbReference type="PROSITE" id="PS00022">
    <property type="entry name" value="EGF_1"/>
    <property type="match status" value="4"/>
</dbReference>
<keyword evidence="5" id="KW-1003">Cell membrane</keyword>
<dbReference type="InterPro" id="IPR004850">
    <property type="entry name" value="NtA_dom"/>
</dbReference>
<dbReference type="PROSITE" id="PS01248">
    <property type="entry name" value="EGF_LAM_1"/>
    <property type="match status" value="1"/>
</dbReference>
<dbReference type="Pfam" id="PF00008">
    <property type="entry name" value="EGF"/>
    <property type="match status" value="2"/>
</dbReference>
<evidence type="ECO:0000256" key="26">
    <source>
        <dbReference type="PROSITE-ProRule" id="PRU00076"/>
    </source>
</evidence>
<dbReference type="GO" id="GO:0045202">
    <property type="term" value="C:synapse"/>
    <property type="evidence" value="ECO:0007669"/>
    <property type="project" value="UniProtKB-SubCell"/>
</dbReference>
<dbReference type="SMART" id="SM00274">
    <property type="entry name" value="FOLN"/>
    <property type="match status" value="5"/>
</dbReference>
<dbReference type="SMART" id="SM00180">
    <property type="entry name" value="EGF_Lam"/>
    <property type="match status" value="2"/>
</dbReference>
<keyword evidence="15" id="KW-0106">Calcium</keyword>
<evidence type="ECO:0000256" key="24">
    <source>
        <dbReference type="ARBA" id="ARBA00034103"/>
    </source>
</evidence>
<dbReference type="InterPro" id="IPR036364">
    <property type="entry name" value="SEA_dom_sf"/>
</dbReference>
<dbReference type="EMBL" id="LWLT01000016">
    <property type="status" value="NOT_ANNOTATED_CDS"/>
    <property type="molecule type" value="Genomic_DNA"/>
</dbReference>
<evidence type="ECO:0000256" key="17">
    <source>
        <dbReference type="ARBA" id="ARBA00022989"/>
    </source>
</evidence>
<keyword evidence="7" id="KW-0272">Extracellular matrix</keyword>
<dbReference type="Pfam" id="PF00054">
    <property type="entry name" value="Laminin_G_1"/>
    <property type="match status" value="3"/>
</dbReference>
<keyword evidence="22" id="KW-0357">Heparan sulfate</keyword>
<feature type="domain" description="Laminin G" evidence="32">
    <location>
        <begin position="1810"/>
        <end position="1987"/>
    </location>
</feature>
<evidence type="ECO:0000256" key="29">
    <source>
        <dbReference type="SAM" id="MobiDB-lite"/>
    </source>
</evidence>
<feature type="domain" description="EGF-like" evidence="33">
    <location>
        <begin position="1520"/>
        <end position="1557"/>
    </location>
</feature>
<evidence type="ECO:0000256" key="14">
    <source>
        <dbReference type="ARBA" id="ARBA00022782"/>
    </source>
</evidence>
<evidence type="ECO:0000256" key="19">
    <source>
        <dbReference type="ARBA" id="ARBA00023136"/>
    </source>
</evidence>
<dbReference type="InterPro" id="IPR000082">
    <property type="entry name" value="SEA_dom"/>
</dbReference>
<dbReference type="Pfam" id="PF00053">
    <property type="entry name" value="EGF_laminin"/>
    <property type="match status" value="2"/>
</dbReference>
<dbReference type="SUPFAM" id="SSF57196">
    <property type="entry name" value="EGF/Laminin"/>
    <property type="match status" value="3"/>
</dbReference>
<keyword evidence="9" id="KW-0597">Phosphoprotein</keyword>
<feature type="domain" description="Kazal-like" evidence="36">
    <location>
        <begin position="266"/>
        <end position="321"/>
    </location>
</feature>
<keyword evidence="17" id="KW-1133">Transmembrane helix</keyword>
<dbReference type="GO" id="GO:0030154">
    <property type="term" value="P:cell differentiation"/>
    <property type="evidence" value="ECO:0007669"/>
    <property type="project" value="UniProtKB-KW"/>
</dbReference>
<dbReference type="Gene3D" id="2.40.50.120">
    <property type="match status" value="1"/>
</dbReference>
<dbReference type="PROSITE" id="PS01186">
    <property type="entry name" value="EGF_2"/>
    <property type="match status" value="1"/>
</dbReference>
<dbReference type="FunFam" id="2.10.25.10:FF:000134">
    <property type="entry name" value="Transmembrane agrin"/>
    <property type="match status" value="1"/>
</dbReference>
<evidence type="ECO:0000256" key="15">
    <source>
        <dbReference type="ARBA" id="ARBA00022837"/>
    </source>
</evidence>
<dbReference type="GO" id="GO:0043236">
    <property type="term" value="F:laminin binding"/>
    <property type="evidence" value="ECO:0007669"/>
    <property type="project" value="InterPro"/>
</dbReference>
<dbReference type="GO" id="GO:0005886">
    <property type="term" value="C:plasma membrane"/>
    <property type="evidence" value="ECO:0007669"/>
    <property type="project" value="UniProtKB-SubCell"/>
</dbReference>
<keyword evidence="19" id="KW-0472">Membrane</keyword>
<evidence type="ECO:0000256" key="3">
    <source>
        <dbReference type="ARBA" id="ARBA00016077"/>
    </source>
</evidence>
<feature type="disulfide bond" evidence="26">
    <location>
        <begin position="1290"/>
        <end position="1299"/>
    </location>
</feature>
<feature type="disulfide bond" evidence="26">
    <location>
        <begin position="1547"/>
        <end position="1556"/>
    </location>
</feature>
<comment type="subcellular location">
    <subcellularLocation>
        <location evidence="1">Cell membrane</location>
        <topology evidence="1">Single-pass type II membrane protein</topology>
    </subcellularLocation>
    <subcellularLocation>
        <location evidence="2">Secreted</location>
        <location evidence="2">Extracellular space</location>
        <location evidence="2">Extracellular matrix</location>
    </subcellularLocation>
    <subcellularLocation>
        <location evidence="24">Synapse</location>
    </subcellularLocation>
</comment>
<feature type="disulfide bond" evidence="28">
    <location>
        <begin position="836"/>
        <end position="848"/>
    </location>
</feature>
<dbReference type="CDD" id="cd00054">
    <property type="entry name" value="EGF_CA"/>
    <property type="match status" value="2"/>
</dbReference>
<evidence type="ECO:0000256" key="1">
    <source>
        <dbReference type="ARBA" id="ARBA00004401"/>
    </source>
</evidence>
<dbReference type="InterPro" id="IPR002350">
    <property type="entry name" value="Kazal_dom"/>
</dbReference>
<keyword evidence="18" id="KW-0770">Synapse</keyword>
<dbReference type="CDD" id="cd00055">
    <property type="entry name" value="EGF_Lam"/>
    <property type="match status" value="2"/>
</dbReference>
<evidence type="ECO:0000256" key="23">
    <source>
        <dbReference type="ARBA" id="ARBA00023292"/>
    </source>
</evidence>
<evidence type="ECO:0000256" key="16">
    <source>
        <dbReference type="ARBA" id="ARBA00022974"/>
    </source>
</evidence>
<keyword evidence="8 26" id="KW-0245">EGF-like domain</keyword>
<dbReference type="SUPFAM" id="SSF49899">
    <property type="entry name" value="Concanavalin A-like lectins/glucanases"/>
    <property type="match status" value="3"/>
</dbReference>
<dbReference type="InterPro" id="IPR050372">
    <property type="entry name" value="Neurexin-related_CASP"/>
</dbReference>
<dbReference type="Gene3D" id="2.60.120.200">
    <property type="match status" value="3"/>
</dbReference>
<comment type="caution">
    <text evidence="26">Lacks conserved residue(s) required for the propagation of feature annotation.</text>
</comment>
<evidence type="ECO:0000259" key="31">
    <source>
        <dbReference type="PROSITE" id="PS50024"/>
    </source>
</evidence>
<feature type="disulfide bond" evidence="28">
    <location>
        <begin position="784"/>
        <end position="801"/>
    </location>
</feature>
<evidence type="ECO:0000313" key="37">
    <source>
        <dbReference type="Ensembl" id="ENSCHIP00000003110.1"/>
    </source>
</evidence>
<feature type="domain" description="Kazal-like" evidence="36">
    <location>
        <begin position="693"/>
        <end position="741"/>
    </location>
</feature>
<evidence type="ECO:0000256" key="10">
    <source>
        <dbReference type="ARBA" id="ARBA00022692"/>
    </source>
</evidence>
<evidence type="ECO:0000256" key="27">
    <source>
        <dbReference type="PROSITE-ProRule" id="PRU00443"/>
    </source>
</evidence>
<dbReference type="SMART" id="SM00282">
    <property type="entry name" value="LamG"/>
    <property type="match status" value="3"/>
</dbReference>
<feature type="domain" description="EGF-like" evidence="33">
    <location>
        <begin position="1743"/>
        <end position="1782"/>
    </location>
</feature>
<accession>A0A452DTS9</accession>
<feature type="disulfide bond" evidence="28">
    <location>
        <begin position="857"/>
        <end position="866"/>
    </location>
</feature>
<evidence type="ECO:0000259" key="36">
    <source>
        <dbReference type="PROSITE" id="PS51465"/>
    </source>
</evidence>
<feature type="domain" description="Kazal-like" evidence="36">
    <location>
        <begin position="484"/>
        <end position="538"/>
    </location>
</feature>
<evidence type="ECO:0000256" key="28">
    <source>
        <dbReference type="PROSITE-ProRule" id="PRU00460"/>
    </source>
</evidence>
<evidence type="ECO:0000259" key="32">
    <source>
        <dbReference type="PROSITE" id="PS50025"/>
    </source>
</evidence>
<evidence type="ECO:0000256" key="7">
    <source>
        <dbReference type="ARBA" id="ARBA00022530"/>
    </source>
</evidence>
<evidence type="ECO:0000256" key="5">
    <source>
        <dbReference type="ARBA" id="ARBA00022475"/>
    </source>
</evidence>
<dbReference type="GeneTree" id="ENSGT00940000158337"/>
<dbReference type="Pfam" id="PF03146">
    <property type="entry name" value="NtA"/>
    <property type="match status" value="1"/>
</dbReference>
<keyword evidence="10" id="KW-0812">Transmembrane</keyword>
<dbReference type="SMART" id="SM00181">
    <property type="entry name" value="EGF"/>
    <property type="match status" value="7"/>
</dbReference>
<dbReference type="FunFam" id="2.10.25.10:FF:000228">
    <property type="entry name" value="agrin isoform X1"/>
    <property type="match status" value="1"/>
</dbReference>
<evidence type="ECO:0000256" key="8">
    <source>
        <dbReference type="ARBA" id="ARBA00022536"/>
    </source>
</evidence>
<feature type="domain" description="Laminin EGF-like" evidence="34">
    <location>
        <begin position="782"/>
        <end position="835"/>
    </location>
</feature>
<dbReference type="CDD" id="cd00104">
    <property type="entry name" value="KAZAL_FS"/>
    <property type="match status" value="8"/>
</dbReference>
<reference evidence="37" key="2">
    <citation type="submission" date="2025-08" db="UniProtKB">
        <authorList>
            <consortium name="Ensembl"/>
        </authorList>
    </citation>
    <scope>IDENTIFICATION</scope>
</reference>
<protein>
    <recommendedName>
        <fullName evidence="3">Agrin</fullName>
    </recommendedName>
</protein>
<dbReference type="Pfam" id="PF00050">
    <property type="entry name" value="Kazal_1"/>
    <property type="match status" value="1"/>
</dbReference>
<dbReference type="InterPro" id="IPR001881">
    <property type="entry name" value="EGF-like_Ca-bd_dom"/>
</dbReference>
<dbReference type="FunFam" id="3.30.60.30:FF:000022">
    <property type="entry name" value="Transmembrane agrin"/>
    <property type="match status" value="1"/>
</dbReference>
<evidence type="ECO:0000256" key="25">
    <source>
        <dbReference type="ARBA" id="ARBA00054843"/>
    </source>
</evidence>
<keyword evidence="12 30" id="KW-0732">Signal</keyword>
<dbReference type="GO" id="GO:0061024">
    <property type="term" value="P:membrane organization"/>
    <property type="evidence" value="ECO:0007669"/>
    <property type="project" value="UniProtKB-ARBA"/>
</dbReference>
<proteinExistence type="predicted"/>
<dbReference type="InterPro" id="IPR008993">
    <property type="entry name" value="TIMP-like_OB-fold"/>
</dbReference>
<evidence type="ECO:0000256" key="21">
    <source>
        <dbReference type="ARBA" id="ARBA00023180"/>
    </source>
</evidence>
<dbReference type="InterPro" id="IPR003645">
    <property type="entry name" value="Fol_N"/>
</dbReference>
<feature type="domain" description="EGF-like" evidence="33">
    <location>
        <begin position="1262"/>
        <end position="1300"/>
    </location>
</feature>
<keyword evidence="38" id="KW-1185">Reference proteome</keyword>
<dbReference type="Proteomes" id="UP000291000">
    <property type="component" value="Chromosome 16"/>
</dbReference>
<keyword evidence="4" id="KW-0217">Developmental protein</keyword>
<dbReference type="FunFam" id="3.30.60.30:FF:000016">
    <property type="entry name" value="Agrin"/>
    <property type="match status" value="1"/>
</dbReference>
<evidence type="ECO:0000256" key="2">
    <source>
        <dbReference type="ARBA" id="ARBA00004498"/>
    </source>
</evidence>
<dbReference type="InterPro" id="IPR002049">
    <property type="entry name" value="LE_dom"/>
</dbReference>
<dbReference type="GO" id="GO:0005576">
    <property type="term" value="C:extracellular region"/>
    <property type="evidence" value="ECO:0007669"/>
    <property type="project" value="UniProtKB-ARBA"/>
</dbReference>
<dbReference type="FunFam" id="3.30.60.30:FF:000018">
    <property type="entry name" value="Transmembrane agrin"/>
    <property type="match status" value="1"/>
</dbReference>
<dbReference type="GO" id="GO:0043113">
    <property type="term" value="P:receptor clustering"/>
    <property type="evidence" value="ECO:0007669"/>
    <property type="project" value="InterPro"/>
</dbReference>
<feature type="region of interest" description="Disordered" evidence="29">
    <location>
        <begin position="1212"/>
        <end position="1268"/>
    </location>
</feature>
<dbReference type="PROSITE" id="PS51465">
    <property type="entry name" value="KAZAL_2"/>
    <property type="match status" value="8"/>
</dbReference>
<feature type="domain" description="Kazal-like" evidence="36">
    <location>
        <begin position="347"/>
        <end position="393"/>
    </location>
</feature>
<dbReference type="GO" id="GO:0007399">
    <property type="term" value="P:nervous system development"/>
    <property type="evidence" value="ECO:0007669"/>
    <property type="project" value="UniProtKB-ARBA"/>
</dbReference>
<keyword evidence="6" id="KW-0964">Secreted</keyword>
<evidence type="ECO:0000256" key="22">
    <source>
        <dbReference type="ARBA" id="ARBA00023207"/>
    </source>
</evidence>
<dbReference type="PROSITE" id="PS50026">
    <property type="entry name" value="EGF_3"/>
    <property type="match status" value="4"/>
</dbReference>
<dbReference type="Gene3D" id="3.30.60.30">
    <property type="match status" value="8"/>
</dbReference>
<evidence type="ECO:0000256" key="18">
    <source>
        <dbReference type="ARBA" id="ARBA00023018"/>
    </source>
</evidence>
<feature type="disulfide bond" evidence="28">
    <location>
        <begin position="803"/>
        <end position="812"/>
    </location>
</feature>
<evidence type="ECO:0000259" key="34">
    <source>
        <dbReference type="PROSITE" id="PS50027"/>
    </source>
</evidence>
<evidence type="ECO:0000259" key="35">
    <source>
        <dbReference type="PROSITE" id="PS51121"/>
    </source>
</evidence>
<dbReference type="PRINTS" id="PR00011">
    <property type="entry name" value="EGFLAMININ"/>
</dbReference>
<dbReference type="FunFam" id="2.60.120.200:FF:000027">
    <property type="entry name" value="Transmembrane agrin"/>
    <property type="match status" value="1"/>
</dbReference>
<feature type="chain" id="PRO_5018973363" description="Agrin" evidence="30">
    <location>
        <begin position="26"/>
        <end position="1990"/>
    </location>
</feature>
<feature type="domain" description="SEA" evidence="31">
    <location>
        <begin position="1065"/>
        <end position="1187"/>
    </location>
</feature>
<comment type="function">
    <text evidence="25">This released fragment is important for agrin signaling and to exert a maximal dendritic filopodia-inducing effect. All 'z' splice variants (z+) of this fragment also show an increase in the number of filopodia.</text>
</comment>
<dbReference type="FunFam" id="2.40.50.120:FF:000008">
    <property type="entry name" value="agrin isoform X1"/>
    <property type="match status" value="1"/>
</dbReference>
<feature type="domain" description="EGF-like" evidence="33">
    <location>
        <begin position="1482"/>
        <end position="1519"/>
    </location>
</feature>
<feature type="disulfide bond" evidence="27">
    <location>
        <begin position="33"/>
        <end position="105"/>
    </location>
</feature>
<dbReference type="Bgee" id="ENSCHIG00000006763">
    <property type="expression patterns" value="Expressed in testis and 18 other cell types or tissues"/>
</dbReference>
<sequence>VQSRLRRGPVRALPLLLLLVVAVRALPSADGTCPERALERREEEANVVLTGTVEEILNVDPVQHTYSCKVRVWRYLKGKDVVAQESLLDGGNKVVIGGFGDPLICDNQVSTGDTRIFFVNPAPPYLWPAHKNELMLNSSLMRITLRNLEEVEHCVEDKPGTHFTPVPPTPPDACRGMLCGFGAVCEPSADEPGRASCVCKKSACPSVVAPVCGSDASTYSNECELQRAQCSQQRRIRLLRRGPCGTRDPCSNVTCSFGSTCVPSADGLTAMCLCPATCLGAPERPVCGSDGSDYPSECQLLRQACAHQENVFKKFDGPCDPCQGSLSDLSRTCRVNPRTRQPEMLLRPESCPPRGTPVCGDDGVTYDNDCVMGRTGAARGLLLQKVRSGQCQPQDQCPEPCRFNAVCLSRRGRPRCSCDRVVCDGAYRPVCAHDGHTYDNDCWRQQAECQQQRSIPMKHQGPCDQPPSPCRGVQCPFGATCTVKNGEAECACHQACSGVYDPVCGSDGVTYGSVCELEASACALGREIRVARRGPCGQLGAVCAPPNVWPQPSLCVALMGAHMPVNVNYTCTVLQLISTDPLLAPPSLETCGDTVCAFGAVCSAGQCVCPRCERPPPGPVCGSDGVTYGSSCELREAACQQQTQIEEARVGPCEQAECGSGGSGSGEDGECEPELCRQRGGIWDEDSEDGPCVCGFSCQGVLRSPVCGSDGVTYRTECELKKARCESQPELYVVAQGACRGPTLAPLPPAIPLHCAQTPYGCCQDNITVAQGVGLAGCPSSCQCNPHGSYGGTCDPVTGQCSCLPGVGGLKCDRCEPGFWNFRGIVTDGRSGCTPCSCDPRGAVRDDCEQMTGLCSCKPGVAGPKCGQCPDGRALGPAGCETDSSPPTTCAEMLCEFGASCVEEAGSAHCVCPTPTCLAADATKVCGSDGVTYGNECQLRTIACRQGLEISIQSFGPCQGEALPTKASLLVRIRHPHLWHHCRPPAPLLEPHHNLGPWPASPGPPQASSPLPSANLAAMGSGTWGDSAGTPGLPMERASCYNSPMGCCSDGKTPSLDAEGSNCPATKAFQGVLELEGVEGQELFYTPEMADPKSELFGETARSIESALDDLFRNSDVKKDFRSVRLRDLGPGSSVRAIVEVHFDPTTAFRASDVGRALLRQLQVSRRRSLGVKRPLQEHVRFMDFDWFPAFFTGATPAAATARATTVARLPPSAATPRAHFPSHTSRPVSRTTPPPTTRQPPTTAPSRVPGRRPLPPGTQQPRRPCDSQPCLHGGTCQDQGSGADFTCSCPAGTEGAVCEKALHPSVPAFGGSSFLAFPTLRAYHTLRLALEFRALEPQGLLLYNGNARGKDFLGLALLGGRVQFRFDTGSGPAVLTSSVPMQPGQWHRLELSRHWRQGTLSVDGETPVLGQSPSGTDGLNLDTDLFVGGVPEDQASTVLERTSVSVGLRGCIRLLDVNNQRLELSSWPESATRSSGVGECGDHPCLPSPCLGGAPCQALEAGRFRCQCPPGRFGPTCADEDPCQPNPCHGAAPCRVLPQGEAKCECPHGREGSLCQTGGGSGPFLADFSSFSYLELKGLHTFERDLGEKMALEVVFLARSPSGLLLYNGQKTDGKGDFVSLALHNGLLEFRYDLGKGAAVIRSKEPVALGAWTRVSLERNGRKGAMRVGDGPRVLGESPVPHTVLNLKEPLFVGGAPDFSKLARAAAVSSGFDGAIQLVSLNGRQLLTREHVVRAMDVSSFADHPCTQAEGQPCLHGASCLPREASYECLCPAGFSGLHCEKGLIEKSAGDLDALAFDGRTYIEYLNAVTESELTNEIPVLTSPLPTSEKALQSNHFELSLRTEATQGLVLWSGKATERADYIALAIVDGRLQLAYDLGSQPVVLRSTVPVNTNRWLRVRAHRKQREGSLQVGNEAPVTGSSPLGATQLDTDGALWLGGLGKLPTGQALPKAYGTGFVGCLRDVVVGQRPLHLLEDAITKPELRPCPAL</sequence>
<dbReference type="FunFam" id="3.30.60.30:FF:000015">
    <property type="entry name" value="Transmembrane agrin"/>
    <property type="match status" value="1"/>
</dbReference>
<feature type="disulfide bond" evidence="28">
    <location>
        <begin position="838"/>
        <end position="855"/>
    </location>
</feature>
<dbReference type="FunFam" id="3.30.70.960:FF:000001">
    <property type="entry name" value="NtA agrin"/>
    <property type="match status" value="1"/>
</dbReference>
<keyword evidence="14" id="KW-0221">Differentiation</keyword>
<dbReference type="InterPro" id="IPR001791">
    <property type="entry name" value="Laminin_G"/>
</dbReference>
<dbReference type="SUPFAM" id="SSF50242">
    <property type="entry name" value="TIMP-like"/>
    <property type="match status" value="1"/>
</dbReference>
<dbReference type="GO" id="GO:0005509">
    <property type="term" value="F:calcium ion binding"/>
    <property type="evidence" value="ECO:0007669"/>
    <property type="project" value="InterPro"/>
</dbReference>
<dbReference type="SMART" id="SM00200">
    <property type="entry name" value="SEA"/>
    <property type="match status" value="1"/>
</dbReference>
<evidence type="ECO:0000256" key="4">
    <source>
        <dbReference type="ARBA" id="ARBA00022473"/>
    </source>
</evidence>
<dbReference type="PROSITE" id="PS50024">
    <property type="entry name" value="SEA"/>
    <property type="match status" value="1"/>
</dbReference>
<dbReference type="FunFam" id="2.60.120.200:FF:000031">
    <property type="entry name" value="NtA agrin"/>
    <property type="match status" value="1"/>
</dbReference>
<dbReference type="SMART" id="SM00280">
    <property type="entry name" value="KAZAL"/>
    <property type="match status" value="8"/>
</dbReference>
<dbReference type="FunFam" id="3.30.60.30:FF:000024">
    <property type="entry name" value="Transmembrane agrin"/>
    <property type="match status" value="1"/>
</dbReference>
<organism evidence="37 38">
    <name type="scientific">Capra hircus</name>
    <name type="common">Goat</name>
    <dbReference type="NCBI Taxonomy" id="9925"/>
    <lineage>
        <taxon>Eukaryota</taxon>
        <taxon>Metazoa</taxon>
        <taxon>Chordata</taxon>
        <taxon>Craniata</taxon>
        <taxon>Vertebrata</taxon>
        <taxon>Euteleostomi</taxon>
        <taxon>Mammalia</taxon>
        <taxon>Eutheria</taxon>
        <taxon>Laurasiatheria</taxon>
        <taxon>Artiodactyla</taxon>
        <taxon>Ruminantia</taxon>
        <taxon>Pecora</taxon>
        <taxon>Bovidae</taxon>
        <taxon>Caprinae</taxon>
        <taxon>Capra</taxon>
    </lineage>
</organism>
<dbReference type="FunFam" id="2.60.120.200:FF:000045">
    <property type="entry name" value="Transmembrane agrin"/>
    <property type="match status" value="1"/>
</dbReference>
<evidence type="ECO:0000256" key="30">
    <source>
        <dbReference type="SAM" id="SignalP"/>
    </source>
</evidence>
<evidence type="ECO:0000313" key="38">
    <source>
        <dbReference type="Proteomes" id="UP000291000"/>
    </source>
</evidence>
<dbReference type="Ensembl" id="ENSCHIT00000009317.1">
    <property type="protein sequence ID" value="ENSCHIP00000003110.1"/>
    <property type="gene ID" value="ENSCHIG00000006763.1"/>
</dbReference>
<dbReference type="InterPro" id="IPR036058">
    <property type="entry name" value="Kazal_dom_sf"/>
</dbReference>
<reference evidence="37" key="3">
    <citation type="submission" date="2025-09" db="UniProtKB">
        <authorList>
            <consortium name="Ensembl"/>
        </authorList>
    </citation>
    <scope>IDENTIFICATION</scope>
</reference>
<dbReference type="FunFam" id="3.30.60.30:FF:000013">
    <property type="entry name" value="Agrin"/>
    <property type="match status" value="1"/>
</dbReference>
<gene>
    <name evidence="37" type="primary">AGRN</name>
</gene>
<feature type="domain" description="Laminin G" evidence="32">
    <location>
        <begin position="1564"/>
        <end position="1747"/>
    </location>
</feature>
<reference evidence="37 38" key="1">
    <citation type="submission" date="2016-04" db="EMBL/GenBank/DDBJ databases">
        <title>Polished mammalian reference genomes with single-molecule sequencing and chromosome conformation capture applied to the Capra hircus genome.</title>
        <authorList>
            <person name="Bickhart D.M."/>
            <person name="Koren S."/>
            <person name="Rosen B."/>
            <person name="Hastie A."/>
            <person name="Liachko I."/>
            <person name="Sullivan S.T."/>
            <person name="Burton J."/>
            <person name="Sayre B.L."/>
            <person name="Huson H.J."/>
            <person name="Lee J."/>
            <person name="Lam E."/>
            <person name="Kelley C.M."/>
            <person name="Hutchison J.L."/>
            <person name="Zhou Y."/>
            <person name="Sun J."/>
            <person name="Crisa A."/>
            <person name="Schwartz J.C."/>
            <person name="Hammond J.A."/>
            <person name="Schroeder S.G."/>
            <person name="Liu G.E."/>
            <person name="Dunham M."/>
            <person name="Shendure J."/>
            <person name="Sonstegard T.S."/>
            <person name="Phillippy A.M."/>
            <person name="Van Tassell C.P."/>
            <person name="Smith T.P."/>
        </authorList>
    </citation>
    <scope>NUCLEOTIDE SEQUENCE [LARGE SCALE GENOMIC DNA]</scope>
</reference>
<dbReference type="SUPFAM" id="SSF100895">
    <property type="entry name" value="Kazal-type serine protease inhibitors"/>
    <property type="match status" value="8"/>
</dbReference>
<dbReference type="SUPFAM" id="SSF82671">
    <property type="entry name" value="SEA domain"/>
    <property type="match status" value="1"/>
</dbReference>
<dbReference type="FunFam" id="2.10.25.10:FF:000095">
    <property type="entry name" value="Notch, isoform B"/>
    <property type="match status" value="1"/>
</dbReference>
<evidence type="ECO:0000259" key="33">
    <source>
        <dbReference type="PROSITE" id="PS50026"/>
    </source>
</evidence>
<name>A0A452DTS9_CAPHI</name>
<feature type="compositionally biased region" description="Low complexity" evidence="29">
    <location>
        <begin position="1222"/>
        <end position="1232"/>
    </location>
</feature>
<dbReference type="CDD" id="cd00110">
    <property type="entry name" value="LamG"/>
    <property type="match status" value="3"/>
</dbReference>
<evidence type="ECO:0000256" key="13">
    <source>
        <dbReference type="ARBA" id="ARBA00022737"/>
    </source>
</evidence>
<keyword evidence="23 28" id="KW-0424">Laminin EGF-like domain</keyword>
<dbReference type="InterPro" id="IPR013320">
    <property type="entry name" value="ConA-like_dom_sf"/>
</dbReference>
<feature type="domain" description="Laminin G" evidence="32">
    <location>
        <begin position="1305"/>
        <end position="1481"/>
    </location>
</feature>
<keyword evidence="21" id="KW-0325">Glycoprotein</keyword>
<dbReference type="SMART" id="SM00179">
    <property type="entry name" value="EGF_CA"/>
    <property type="match status" value="4"/>
</dbReference>
<feature type="domain" description="Laminin EGF-like" evidence="34">
    <location>
        <begin position="836"/>
        <end position="882"/>
    </location>
</feature>
<dbReference type="Pfam" id="PF07648">
    <property type="entry name" value="Kazal_2"/>
    <property type="match status" value="7"/>
</dbReference>
<evidence type="ECO:0000256" key="11">
    <source>
        <dbReference type="ARBA" id="ARBA00022723"/>
    </source>
</evidence>
<dbReference type="PROSITE" id="PS50027">
    <property type="entry name" value="EGF_LAM_2"/>
    <property type="match status" value="2"/>
</dbReference>
<dbReference type="GO" id="GO:0007528">
    <property type="term" value="P:neuromuscular junction development"/>
    <property type="evidence" value="ECO:0007669"/>
    <property type="project" value="TreeGrafter"/>
</dbReference>
<feature type="domain" description="NtA" evidence="35">
    <location>
        <begin position="33"/>
        <end position="159"/>
    </location>
</feature>
<dbReference type="GO" id="GO:0005604">
    <property type="term" value="C:basement membrane"/>
    <property type="evidence" value="ECO:0007669"/>
    <property type="project" value="UniProtKB-ARBA"/>
</dbReference>
<dbReference type="FunFam" id="3.30.60.30:FF:000019">
    <property type="entry name" value="NtA agrin"/>
    <property type="match status" value="1"/>
</dbReference>
<feature type="disulfide bond" evidence="26">
    <location>
        <begin position="1271"/>
        <end position="1288"/>
    </location>
</feature>
<dbReference type="Gene3D" id="3.30.70.960">
    <property type="entry name" value="SEA domain"/>
    <property type="match status" value="1"/>
</dbReference>
<dbReference type="PROSITE" id="PS51121">
    <property type="entry name" value="NTA"/>
    <property type="match status" value="1"/>
</dbReference>
<dbReference type="Pfam" id="PF01390">
    <property type="entry name" value="SEA"/>
    <property type="match status" value="1"/>
</dbReference>
<keyword evidence="13" id="KW-0677">Repeat</keyword>